<dbReference type="Pfam" id="PF09140">
    <property type="entry name" value="MipZ"/>
    <property type="match status" value="1"/>
</dbReference>
<organism evidence="1 2">
    <name type="scientific">Sphingomonas colocasiae</name>
    <dbReference type="NCBI Taxonomy" id="1848973"/>
    <lineage>
        <taxon>Bacteria</taxon>
        <taxon>Pseudomonadati</taxon>
        <taxon>Pseudomonadota</taxon>
        <taxon>Alphaproteobacteria</taxon>
        <taxon>Sphingomonadales</taxon>
        <taxon>Sphingomonadaceae</taxon>
        <taxon>Sphingomonas</taxon>
    </lineage>
</organism>
<evidence type="ECO:0000313" key="2">
    <source>
        <dbReference type="Proteomes" id="UP000706039"/>
    </source>
</evidence>
<sequence length="262" mass="28976">MAVNGVHLIVFANEKGGSGKSTTAVHTAIGLAKAGRRVAALDLDTRQRTLGRYLDNRAETVRRESVDLILPVHEVLDPLTVPALETAVAKLGEGREFLIIDTPGRDDDVARAAIAMADTLVTPINDSFIDLDLIGQVDPETFKVKRPSFYAELIWDQRKLRARADGATVDWVVLRNRLQHVEARNMRRVGNAVAELSRRVGFRVIPGLGERVIYRELFPRGITLLDLEELGELGISHIAARQELREMISALELPQPQGELAL</sequence>
<gene>
    <name evidence="1" type="ORF">K7G82_20395</name>
</gene>
<dbReference type="InterPro" id="IPR050678">
    <property type="entry name" value="DNA_Partitioning_ATPase"/>
</dbReference>
<name>A0ABS7PTJ8_9SPHN</name>
<protein>
    <submittedName>
        <fullName evidence="1">Division plane positioning ATPase MipZ</fullName>
    </submittedName>
</protein>
<dbReference type="SUPFAM" id="SSF52540">
    <property type="entry name" value="P-loop containing nucleoside triphosphate hydrolases"/>
    <property type="match status" value="1"/>
</dbReference>
<reference evidence="1 2" key="1">
    <citation type="submission" date="2021-08" db="EMBL/GenBank/DDBJ databases">
        <authorList>
            <person name="Tuo L."/>
        </authorList>
    </citation>
    <scope>NUCLEOTIDE SEQUENCE [LARGE SCALE GENOMIC DNA]</scope>
    <source>
        <strain evidence="1 2">JCM 31229</strain>
    </source>
</reference>
<evidence type="ECO:0000313" key="1">
    <source>
        <dbReference type="EMBL" id="MBY8824675.1"/>
    </source>
</evidence>
<dbReference type="Proteomes" id="UP000706039">
    <property type="component" value="Unassembled WGS sequence"/>
</dbReference>
<comment type="caution">
    <text evidence="1">The sequence shown here is derived from an EMBL/GenBank/DDBJ whole genome shotgun (WGS) entry which is preliminary data.</text>
</comment>
<dbReference type="InterPro" id="IPR027417">
    <property type="entry name" value="P-loop_NTPase"/>
</dbReference>
<dbReference type="RefSeq" id="WP_222991888.1">
    <property type="nucleotide sequence ID" value="NZ_JAINVV010000009.1"/>
</dbReference>
<dbReference type="PANTHER" id="PTHR13696">
    <property type="entry name" value="P-LOOP CONTAINING NUCLEOSIDE TRIPHOSPHATE HYDROLASE"/>
    <property type="match status" value="1"/>
</dbReference>
<accession>A0ABS7PTJ8</accession>
<dbReference type="Gene3D" id="3.40.50.300">
    <property type="entry name" value="P-loop containing nucleotide triphosphate hydrolases"/>
    <property type="match status" value="1"/>
</dbReference>
<dbReference type="InterPro" id="IPR015223">
    <property type="entry name" value="MipZ"/>
</dbReference>
<dbReference type="PANTHER" id="PTHR13696:SF96">
    <property type="entry name" value="COBQ_COBB_MIND_PARA NUCLEOTIDE BINDING DOMAIN-CONTAINING PROTEIN"/>
    <property type="match status" value="1"/>
</dbReference>
<keyword evidence="2" id="KW-1185">Reference proteome</keyword>
<dbReference type="EMBL" id="JAINVV010000009">
    <property type="protein sequence ID" value="MBY8824675.1"/>
    <property type="molecule type" value="Genomic_DNA"/>
</dbReference>
<dbReference type="CDD" id="cd02042">
    <property type="entry name" value="ParAB_family"/>
    <property type="match status" value="1"/>
</dbReference>
<proteinExistence type="predicted"/>